<reference evidence="1" key="1">
    <citation type="submission" date="2024-09" db="EMBL/GenBank/DDBJ databases">
        <title>Draft Genome Sequences of Neofusicoccum parvum.</title>
        <authorList>
            <person name="Ashida A."/>
            <person name="Camagna M."/>
            <person name="Tanaka A."/>
            <person name="Takemoto D."/>
        </authorList>
    </citation>
    <scope>NUCLEOTIDE SEQUENCE</scope>
    <source>
        <strain evidence="1">PPO83</strain>
    </source>
</reference>
<sequence length="517" mass="57168">MAAASQVLDAPTLVQVPRSSVSKAFPRHSQARAMSLPICVIVAVNRNSNEAASTTIGALGTTTRLAHLARAHRSNLLVPATSGLRRIARFQQHQQQTQEHIQAQNQYLGAIAAIEIPEVAMTDVELKEKENFVRRLQEICQNEIGSFPDVPSIEFKCFGSIGTGFATKGSDIDLAVVTTNDEDTERAQKVGPRALEKIFLDHGFGARLLTNTRVPIIKFCEKPSDELHANLKAERKKWDDLPEEEKKVLLEGGSKAPEEDKNADAADVPEDMDATGSEDSPKDENGPDAEKKAPSRRRKNKNSVAKSSPEENGNDSTKKEQPTADGEKEAPHAHTNSQDQGTGEEKSTGVPQKREHRPEKPWLREKPMGPLDFPKDGVGIQCDLNFAGHLGIYNTRLLHCYAISDQRVRDMVIFVKAWAKTRKINSSYNGTLSSYGYALMVLHYLIRIPEEPVTLDLQLLSNLTVNGMTPEVVDVICNDHAVKFLADEEYILEKDSSDTMDALEYRIAWEASIGRAT</sequence>
<name>A0ACB5SI38_9PEZI</name>
<gene>
    <name evidence="1" type="primary">g9132</name>
    <name evidence="1" type="ORF">NpPPO83_00009132</name>
</gene>
<evidence type="ECO:0000313" key="1">
    <source>
        <dbReference type="EMBL" id="GME42066.1"/>
    </source>
</evidence>
<evidence type="ECO:0000313" key="2">
    <source>
        <dbReference type="Proteomes" id="UP001165186"/>
    </source>
</evidence>
<dbReference type="EMBL" id="BSXG01000101">
    <property type="protein sequence ID" value="GME42066.1"/>
    <property type="molecule type" value="Genomic_DNA"/>
</dbReference>
<comment type="caution">
    <text evidence="1">The sequence shown here is derived from an EMBL/GenBank/DDBJ whole genome shotgun (WGS) entry which is preliminary data.</text>
</comment>
<proteinExistence type="predicted"/>
<organism evidence="1 2">
    <name type="scientific">Neofusicoccum parvum</name>
    <dbReference type="NCBI Taxonomy" id="310453"/>
    <lineage>
        <taxon>Eukaryota</taxon>
        <taxon>Fungi</taxon>
        <taxon>Dikarya</taxon>
        <taxon>Ascomycota</taxon>
        <taxon>Pezizomycotina</taxon>
        <taxon>Dothideomycetes</taxon>
        <taxon>Dothideomycetes incertae sedis</taxon>
        <taxon>Botryosphaeriales</taxon>
        <taxon>Botryosphaeriaceae</taxon>
        <taxon>Neofusicoccum</taxon>
    </lineage>
</organism>
<dbReference type="Proteomes" id="UP001165186">
    <property type="component" value="Unassembled WGS sequence"/>
</dbReference>
<protein>
    <submittedName>
        <fullName evidence="1">Pap oas1 substrate-binding domain-containing protein</fullName>
    </submittedName>
</protein>
<keyword evidence="2" id="KW-1185">Reference proteome</keyword>
<accession>A0ACB5SI38</accession>